<dbReference type="KEGG" id="fpn:ABE65_007655"/>
<feature type="domain" description="Glycosyltransferase 2-like" evidence="2">
    <location>
        <begin position="248"/>
        <end position="354"/>
    </location>
</feature>
<dbReference type="PANTHER" id="PTHR43685">
    <property type="entry name" value="GLYCOSYLTRANSFERASE"/>
    <property type="match status" value="1"/>
</dbReference>
<sequence length="442" mass="51556">MKVGVVLPVYHQEREYIFECIESVEKQTFRDFKLVIVLDGPNDETVTAINEASKLLTIPYEIVDRKVNLGISPTLNEGFELLLDCPYLTWISSDNRHDPNFLERLVDTMDQASKETVLVYSFYRRIDQHGTPITYTKAWYEYVEHFMTRKKEEIFQNCFIGASFLFRSEAFSKAGGYRGDFPNVQDHDFWIRLLQHGDFVLLREYIMEYRFNGRYALTTNIPPEQLTMESMASSIDIQKRIGKLTKVSILLYTHNHVKTIDHALNSILQQTLSDFQIVVVDDGSTDFTPDSIHKTHESRMVPLLLNHRGKAGSIEIALDYCIGEYVLFMTGEDWLDPQALEQMVLRMETLPSQTDMLVTNHKIWYERRDRLFPGPIIKGSRYENNAFKKTTQPYAVLYKLKAIQKDLSGVSDDQVVNHFFSQHANAENMHWMNMALYHKRMK</sequence>
<dbReference type="Proteomes" id="UP000076623">
    <property type="component" value="Chromosome"/>
</dbReference>
<protein>
    <recommendedName>
        <fullName evidence="2">Glycosyltransferase 2-like domain-containing protein</fullName>
    </recommendedName>
</protein>
<dbReference type="AlphaFoldDB" id="A0A160IML7"/>
<dbReference type="RefSeq" id="WP_066393191.1">
    <property type="nucleotide sequence ID" value="NZ_CP015378.1"/>
</dbReference>
<name>A0A160IML7_9BACL</name>
<dbReference type="EMBL" id="CP015378">
    <property type="protein sequence ID" value="ANC76682.1"/>
    <property type="molecule type" value="Genomic_DNA"/>
</dbReference>
<organism evidence="3 4">
    <name type="scientific">Fictibacillus phosphorivorans</name>
    <dbReference type="NCBI Taxonomy" id="1221500"/>
    <lineage>
        <taxon>Bacteria</taxon>
        <taxon>Bacillati</taxon>
        <taxon>Bacillota</taxon>
        <taxon>Bacilli</taxon>
        <taxon>Bacillales</taxon>
        <taxon>Fictibacillaceae</taxon>
        <taxon>Fictibacillus</taxon>
    </lineage>
</organism>
<dbReference type="STRING" id="1221500.ABE65_007655"/>
<dbReference type="CDD" id="cd00761">
    <property type="entry name" value="Glyco_tranf_GTA_type"/>
    <property type="match status" value="1"/>
</dbReference>
<evidence type="ECO:0000313" key="3">
    <source>
        <dbReference type="EMBL" id="ANC76682.1"/>
    </source>
</evidence>
<dbReference type="InterPro" id="IPR050834">
    <property type="entry name" value="Glycosyltransf_2"/>
</dbReference>
<feature type="domain" description="Glycosyltransferase 2-like" evidence="2">
    <location>
        <begin position="5"/>
        <end position="173"/>
    </location>
</feature>
<dbReference type="SUPFAM" id="SSF53448">
    <property type="entry name" value="Nucleotide-diphospho-sugar transferases"/>
    <property type="match status" value="2"/>
</dbReference>
<comment type="similarity">
    <text evidence="1">Belongs to the glycosyltransferase 2 family.</text>
</comment>
<reference evidence="3 4" key="1">
    <citation type="submission" date="2016-04" db="EMBL/GenBank/DDBJ databases">
        <title>Complete genome sequence of Fictibacillus phosphorivorans G25-29, a strain toxic to nematodes.</title>
        <authorList>
            <person name="Zheng Z."/>
        </authorList>
    </citation>
    <scope>NUCLEOTIDE SEQUENCE [LARGE SCALE GENOMIC DNA]</scope>
    <source>
        <strain evidence="3 4">G25-29</strain>
    </source>
</reference>
<keyword evidence="4" id="KW-1185">Reference proteome</keyword>
<dbReference type="Pfam" id="PF00535">
    <property type="entry name" value="Glycos_transf_2"/>
    <property type="match status" value="2"/>
</dbReference>
<gene>
    <name evidence="3" type="ORF">ABE65_007655</name>
</gene>
<proteinExistence type="inferred from homology"/>
<evidence type="ECO:0000256" key="1">
    <source>
        <dbReference type="ARBA" id="ARBA00006739"/>
    </source>
</evidence>
<dbReference type="PANTHER" id="PTHR43685:SF11">
    <property type="entry name" value="GLYCOSYLTRANSFERASE TAGX-RELATED"/>
    <property type="match status" value="1"/>
</dbReference>
<evidence type="ECO:0000259" key="2">
    <source>
        <dbReference type="Pfam" id="PF00535"/>
    </source>
</evidence>
<dbReference type="InterPro" id="IPR001173">
    <property type="entry name" value="Glyco_trans_2-like"/>
</dbReference>
<evidence type="ECO:0000313" key="4">
    <source>
        <dbReference type="Proteomes" id="UP000076623"/>
    </source>
</evidence>
<dbReference type="Gene3D" id="3.90.550.10">
    <property type="entry name" value="Spore Coat Polysaccharide Biosynthesis Protein SpsA, Chain A"/>
    <property type="match status" value="2"/>
</dbReference>
<dbReference type="InterPro" id="IPR029044">
    <property type="entry name" value="Nucleotide-diphossugar_trans"/>
</dbReference>
<accession>A0A160IML7</accession>